<gene>
    <name evidence="1" type="ORF">KIPB_006303</name>
</gene>
<sequence>MTECVHTVSLSRTTADLTVRSRFLGCSGTTRNDPHRRYCPDHHHHHRPDRCLRWCRFLRQERLMTQW</sequence>
<comment type="caution">
    <text evidence="1">The sequence shown here is derived from an EMBL/GenBank/DDBJ whole genome shotgun (WGS) entry which is preliminary data.</text>
</comment>
<proteinExistence type="predicted"/>
<keyword evidence="2" id="KW-1185">Reference proteome</keyword>
<evidence type="ECO:0000313" key="2">
    <source>
        <dbReference type="Proteomes" id="UP000265618"/>
    </source>
</evidence>
<dbReference type="Proteomes" id="UP000265618">
    <property type="component" value="Unassembled WGS sequence"/>
</dbReference>
<name>A0A9K3CX33_9EUKA</name>
<reference evidence="1 2" key="1">
    <citation type="journal article" date="2018" name="PLoS ONE">
        <title>The draft genome of Kipferlia bialata reveals reductive genome evolution in fornicate parasites.</title>
        <authorList>
            <person name="Tanifuji G."/>
            <person name="Takabayashi S."/>
            <person name="Kume K."/>
            <person name="Takagi M."/>
            <person name="Nakayama T."/>
            <person name="Kamikawa R."/>
            <person name="Inagaki Y."/>
            <person name="Hashimoto T."/>
        </authorList>
    </citation>
    <scope>NUCLEOTIDE SEQUENCE [LARGE SCALE GENOMIC DNA]</scope>
    <source>
        <strain evidence="1">NY0173</strain>
    </source>
</reference>
<organism evidence="1 2">
    <name type="scientific">Kipferlia bialata</name>
    <dbReference type="NCBI Taxonomy" id="797122"/>
    <lineage>
        <taxon>Eukaryota</taxon>
        <taxon>Metamonada</taxon>
        <taxon>Carpediemonas-like organisms</taxon>
        <taxon>Kipferlia</taxon>
    </lineage>
</organism>
<dbReference type="EMBL" id="BDIP01001606">
    <property type="protein sequence ID" value="GIQ84751.1"/>
    <property type="molecule type" value="Genomic_DNA"/>
</dbReference>
<protein>
    <submittedName>
        <fullName evidence="1">Uncharacterized protein</fullName>
    </submittedName>
</protein>
<evidence type="ECO:0000313" key="1">
    <source>
        <dbReference type="EMBL" id="GIQ84751.1"/>
    </source>
</evidence>
<accession>A0A9K3CX33</accession>
<dbReference type="AlphaFoldDB" id="A0A9K3CX33"/>